<dbReference type="Pfam" id="PF01330">
    <property type="entry name" value="RuvA_N"/>
    <property type="match status" value="1"/>
</dbReference>
<dbReference type="InterPro" id="IPR036267">
    <property type="entry name" value="RuvA_C_sf"/>
</dbReference>
<dbReference type="InterPro" id="IPR003583">
    <property type="entry name" value="Hlx-hairpin-Hlx_DNA-bd_motif"/>
</dbReference>
<dbReference type="GO" id="GO:0006281">
    <property type="term" value="P:DNA repair"/>
    <property type="evidence" value="ECO:0007669"/>
    <property type="project" value="UniProtKB-UniRule"/>
</dbReference>
<comment type="similarity">
    <text evidence="6">Belongs to the RuvA family.</text>
</comment>
<evidence type="ECO:0000256" key="5">
    <source>
        <dbReference type="ARBA" id="ARBA00023204"/>
    </source>
</evidence>
<dbReference type="Pfam" id="PF14520">
    <property type="entry name" value="HHH_5"/>
    <property type="match status" value="1"/>
</dbReference>
<dbReference type="SUPFAM" id="SSF50249">
    <property type="entry name" value="Nucleic acid-binding proteins"/>
    <property type="match status" value="1"/>
</dbReference>
<dbReference type="GO" id="GO:0048476">
    <property type="term" value="C:Holliday junction resolvase complex"/>
    <property type="evidence" value="ECO:0007669"/>
    <property type="project" value="UniProtKB-UniRule"/>
</dbReference>
<dbReference type="EMBL" id="LARY01000001">
    <property type="protein sequence ID" value="RDX02860.1"/>
    <property type="molecule type" value="Genomic_DNA"/>
</dbReference>
<dbReference type="GO" id="GO:0009379">
    <property type="term" value="C:Holliday junction helicase complex"/>
    <property type="evidence" value="ECO:0007669"/>
    <property type="project" value="InterPro"/>
</dbReference>
<dbReference type="GO" id="GO:0005737">
    <property type="term" value="C:cytoplasm"/>
    <property type="evidence" value="ECO:0007669"/>
    <property type="project" value="UniProtKB-SubCell"/>
</dbReference>
<comment type="caution">
    <text evidence="8">The sequence shown here is derived from an EMBL/GenBank/DDBJ whole genome shotgun (WGS) entry which is preliminary data.</text>
</comment>
<keyword evidence="4 6" id="KW-0233">DNA recombination</keyword>
<evidence type="ECO:0000259" key="7">
    <source>
        <dbReference type="SMART" id="SM00278"/>
    </source>
</evidence>
<dbReference type="GO" id="GO:0005524">
    <property type="term" value="F:ATP binding"/>
    <property type="evidence" value="ECO:0007669"/>
    <property type="project" value="InterPro"/>
</dbReference>
<reference evidence="9" key="1">
    <citation type="submission" date="2015-04" db="EMBL/GenBank/DDBJ databases">
        <authorList>
            <person name="Schardt J."/>
            <person name="Mueller-Herbst S."/>
            <person name="Scherer S."/>
            <person name="Huptas C."/>
        </authorList>
    </citation>
    <scope>NUCLEOTIDE SEQUENCE [LARGE SCALE GENOMIC DNA]</scope>
    <source>
        <strain evidence="9">Kiel-L1</strain>
    </source>
</reference>
<protein>
    <recommendedName>
        <fullName evidence="6">Holliday junction branch migration complex subunit RuvA</fullName>
    </recommendedName>
</protein>
<gene>
    <name evidence="6" type="primary">ruvA</name>
    <name evidence="8" type="ORF">UR08_04985</name>
</gene>
<keyword evidence="3 6" id="KW-0238">DNA-binding</keyword>
<keyword evidence="1 6" id="KW-0963">Cytoplasm</keyword>
<dbReference type="InterPro" id="IPR011114">
    <property type="entry name" value="RuvA_C"/>
</dbReference>
<keyword evidence="2 6" id="KW-0227">DNA damage</keyword>
<dbReference type="Gene3D" id="1.10.150.20">
    <property type="entry name" value="5' to 3' exonuclease, C-terminal subdomain"/>
    <property type="match status" value="1"/>
</dbReference>
<dbReference type="GO" id="GO:0009378">
    <property type="term" value="F:four-way junction helicase activity"/>
    <property type="evidence" value="ECO:0007669"/>
    <property type="project" value="InterPro"/>
</dbReference>
<dbReference type="RefSeq" id="WP_115752549.1">
    <property type="nucleotide sequence ID" value="NZ_LARY01000001.1"/>
</dbReference>
<keyword evidence="8" id="KW-0378">Hydrolase</keyword>
<evidence type="ECO:0000256" key="6">
    <source>
        <dbReference type="HAMAP-Rule" id="MF_00031"/>
    </source>
</evidence>
<evidence type="ECO:0000256" key="1">
    <source>
        <dbReference type="ARBA" id="ARBA00022490"/>
    </source>
</evidence>
<evidence type="ECO:0000313" key="8">
    <source>
        <dbReference type="EMBL" id="RDX02860.1"/>
    </source>
</evidence>
<evidence type="ECO:0000313" key="9">
    <source>
        <dbReference type="Proteomes" id="UP000257055"/>
    </source>
</evidence>
<comment type="caution">
    <text evidence="6">Lacks conserved residue(s) required for the propagation of feature annotation.</text>
</comment>
<dbReference type="HAMAP" id="MF_00031">
    <property type="entry name" value="DNA_HJ_migration_RuvA"/>
    <property type="match status" value="1"/>
</dbReference>
<comment type="domain">
    <text evidence="6">Has three domains with a flexible linker between the domains II and III and assumes an 'L' shape. Domain III is highly mobile and contacts RuvB.</text>
</comment>
<evidence type="ECO:0000256" key="4">
    <source>
        <dbReference type="ARBA" id="ARBA00023172"/>
    </source>
</evidence>
<keyword evidence="8" id="KW-0067">ATP-binding</keyword>
<dbReference type="Gene3D" id="1.10.8.10">
    <property type="entry name" value="DNA helicase RuvA subunit, C-terminal domain"/>
    <property type="match status" value="1"/>
</dbReference>
<dbReference type="Proteomes" id="UP000257055">
    <property type="component" value="Unassembled WGS sequence"/>
</dbReference>
<dbReference type="InterPro" id="IPR000085">
    <property type="entry name" value="RuvA"/>
</dbReference>
<comment type="subcellular location">
    <subcellularLocation>
        <location evidence="6">Cytoplasm</location>
    </subcellularLocation>
</comment>
<name>A0A3D8TV43_9LIST</name>
<proteinExistence type="inferred from homology"/>
<evidence type="ECO:0000256" key="2">
    <source>
        <dbReference type="ARBA" id="ARBA00022763"/>
    </source>
</evidence>
<keyword evidence="8" id="KW-0547">Nucleotide-binding</keyword>
<sequence>MYDYIKGIITAVTPEYIVVEAGQIGYSIITGNPFSFSALEGKETKVYLYQNVREDSLTLFGFKTLEERFLFKKLLSVSGIGPKSALAIIASGDAAKLISAIEAEDDVFLTKFPSVGKKTARQIILDLKGKLGDVAVNEIQVEPVKQELTDGLPPALEEALLALQALGYSDRELKKVLPKLKEEKLSSDEAIKLALRLMTS</sequence>
<dbReference type="SUPFAM" id="SSF46929">
    <property type="entry name" value="DNA helicase RuvA subunit, C-terminal domain"/>
    <property type="match status" value="1"/>
</dbReference>
<keyword evidence="5 6" id="KW-0234">DNA repair</keyword>
<comment type="function">
    <text evidence="6">The RuvA-RuvB-RuvC complex processes Holliday junction (HJ) DNA during genetic recombination and DNA repair, while the RuvA-RuvB complex plays an important role in the rescue of blocked DNA replication forks via replication fork reversal (RFR). RuvA specifically binds to HJ cruciform DNA, conferring on it an open structure. The RuvB hexamer acts as an ATP-dependent pump, pulling dsDNA into and through the RuvAB complex. HJ branch migration allows RuvC to scan DNA until it finds its consensus sequence, where it cleaves and resolves the cruciform DNA.</text>
</comment>
<feature type="domain" description="Helix-hairpin-helix DNA-binding motif class 1" evidence="7">
    <location>
        <begin position="107"/>
        <end position="126"/>
    </location>
</feature>
<keyword evidence="8" id="KW-0347">Helicase</keyword>
<feature type="region of interest" description="Domain III" evidence="6">
    <location>
        <begin position="155"/>
        <end position="200"/>
    </location>
</feature>
<dbReference type="CDD" id="cd14332">
    <property type="entry name" value="UBA_RuvA_C"/>
    <property type="match status" value="1"/>
</dbReference>
<dbReference type="SMART" id="SM00278">
    <property type="entry name" value="HhH1"/>
    <property type="match status" value="2"/>
</dbReference>
<feature type="domain" description="Helix-hairpin-helix DNA-binding motif class 1" evidence="7">
    <location>
        <begin position="72"/>
        <end position="91"/>
    </location>
</feature>
<dbReference type="GO" id="GO:0006310">
    <property type="term" value="P:DNA recombination"/>
    <property type="evidence" value="ECO:0007669"/>
    <property type="project" value="UniProtKB-UniRule"/>
</dbReference>
<dbReference type="InterPro" id="IPR013849">
    <property type="entry name" value="DNA_helicase_Holl-junc_RuvA_I"/>
</dbReference>
<dbReference type="GO" id="GO:0000400">
    <property type="term" value="F:four-way junction DNA binding"/>
    <property type="evidence" value="ECO:0007669"/>
    <property type="project" value="UniProtKB-UniRule"/>
</dbReference>
<dbReference type="NCBIfam" id="TIGR00084">
    <property type="entry name" value="ruvA"/>
    <property type="match status" value="1"/>
</dbReference>
<dbReference type="AlphaFoldDB" id="A0A3D8TV43"/>
<dbReference type="Gene3D" id="2.40.50.140">
    <property type="entry name" value="Nucleic acid-binding proteins"/>
    <property type="match status" value="1"/>
</dbReference>
<dbReference type="InterPro" id="IPR012340">
    <property type="entry name" value="NA-bd_OB-fold"/>
</dbReference>
<dbReference type="SUPFAM" id="SSF47781">
    <property type="entry name" value="RuvA domain 2-like"/>
    <property type="match status" value="1"/>
</dbReference>
<comment type="subunit">
    <text evidence="6">Homotetramer. Forms an RuvA(8)-RuvB(12)-Holliday junction (HJ) complex. HJ DNA is sandwiched between 2 RuvA tetramers; dsDNA enters through RuvA and exits via RuvB. An RuvB hexamer assembles on each DNA strand where it exits the tetramer. Each RuvB hexamer is contacted by two RuvA subunits (via domain III) on 2 adjacent RuvB subunits; this complex drives branch migration. In the full resolvosome a probable DNA-RuvA(4)-RuvB(12)-RuvC(2) complex forms which resolves the HJ.</text>
</comment>
<keyword evidence="9" id="KW-1185">Reference proteome</keyword>
<evidence type="ECO:0000256" key="3">
    <source>
        <dbReference type="ARBA" id="ARBA00023125"/>
    </source>
</evidence>
<dbReference type="InterPro" id="IPR010994">
    <property type="entry name" value="RuvA_2-like"/>
</dbReference>
<dbReference type="Pfam" id="PF07499">
    <property type="entry name" value="RuvA_C"/>
    <property type="match status" value="1"/>
</dbReference>
<organism evidence="8 9">
    <name type="scientific">Listeria kieliensis</name>
    <dbReference type="NCBI Taxonomy" id="1621700"/>
    <lineage>
        <taxon>Bacteria</taxon>
        <taxon>Bacillati</taxon>
        <taxon>Bacillota</taxon>
        <taxon>Bacilli</taxon>
        <taxon>Bacillales</taxon>
        <taxon>Listeriaceae</taxon>
        <taxon>Listeria</taxon>
    </lineage>
</organism>
<accession>A0A3D8TV43</accession>